<dbReference type="Gene3D" id="2.60.200.60">
    <property type="match status" value="1"/>
</dbReference>
<accession>A0ABX0WD73</accession>
<dbReference type="Pfam" id="PF05488">
    <property type="entry name" value="PAAR_motif"/>
    <property type="match status" value="1"/>
</dbReference>
<organism evidence="1 2">
    <name type="scientific">Parasedimentitalea denitrificans</name>
    <dbReference type="NCBI Taxonomy" id="2211118"/>
    <lineage>
        <taxon>Bacteria</taxon>
        <taxon>Pseudomonadati</taxon>
        <taxon>Pseudomonadota</taxon>
        <taxon>Alphaproteobacteria</taxon>
        <taxon>Rhodobacterales</taxon>
        <taxon>Paracoccaceae</taxon>
        <taxon>Parasedimentitalea</taxon>
    </lineage>
</organism>
<dbReference type="EMBL" id="QHLQ01000019">
    <property type="protein sequence ID" value="NIZ62622.1"/>
    <property type="molecule type" value="Genomic_DNA"/>
</dbReference>
<reference evidence="1 2" key="1">
    <citation type="submission" date="2018-05" db="EMBL/GenBank/DDBJ databases">
        <authorList>
            <person name="Zhang Y.-J."/>
        </authorList>
    </citation>
    <scope>NUCLEOTIDE SEQUENCE [LARGE SCALE GENOMIC DNA]</scope>
    <source>
        <strain evidence="1 2">CY04</strain>
    </source>
</reference>
<sequence length="99" mass="10027">MGMPQARVTDLHACMLPSIPPPPVLPVPIPIMPPCAVTVLVGKLPAARLTDMAAAVPPHPIIKGSATVLICSLPAARIMDNAACGGMIAKGEFTVLVGG</sequence>
<evidence type="ECO:0008006" key="3">
    <source>
        <dbReference type="Google" id="ProtNLM"/>
    </source>
</evidence>
<dbReference type="InterPro" id="IPR008727">
    <property type="entry name" value="PAAR_motif"/>
</dbReference>
<proteinExistence type="predicted"/>
<gene>
    <name evidence="1" type="ORF">DL239_16745</name>
</gene>
<comment type="caution">
    <text evidence="1">The sequence shown here is derived from an EMBL/GenBank/DDBJ whole genome shotgun (WGS) entry which is preliminary data.</text>
</comment>
<dbReference type="Proteomes" id="UP001429564">
    <property type="component" value="Unassembled WGS sequence"/>
</dbReference>
<dbReference type="RefSeq" id="WP_167685236.1">
    <property type="nucleotide sequence ID" value="NZ_QHLQ01000019.1"/>
</dbReference>
<keyword evidence="2" id="KW-1185">Reference proteome</keyword>
<evidence type="ECO:0000313" key="2">
    <source>
        <dbReference type="Proteomes" id="UP001429564"/>
    </source>
</evidence>
<name>A0ABX0WD73_9RHOB</name>
<protein>
    <recommendedName>
        <fullName evidence="3">Type VI secretion protein</fullName>
    </recommendedName>
</protein>
<evidence type="ECO:0000313" key="1">
    <source>
        <dbReference type="EMBL" id="NIZ62622.1"/>
    </source>
</evidence>